<evidence type="ECO:0000256" key="9">
    <source>
        <dbReference type="ARBA" id="ARBA00038162"/>
    </source>
</evidence>
<comment type="function">
    <text evidence="13">Self-glucosylating initiator of glycogen synthesis. It catalyzes the formation of a short alpha (1,4)-glucosyl chain covalently attached via a glucose 1-O-tyrosyl linkage to internal tyrosine residues and these chains act as primers for the elongation reaction catalyzed by glycogen synthase.</text>
</comment>
<proteinExistence type="inferred from homology"/>
<dbReference type="GO" id="GO:0008466">
    <property type="term" value="F:glycogenin glucosyltransferase activity"/>
    <property type="evidence" value="ECO:0007669"/>
    <property type="project" value="UniProtKB-EC"/>
</dbReference>
<dbReference type="GO" id="GO:0046872">
    <property type="term" value="F:metal ion binding"/>
    <property type="evidence" value="ECO:0007669"/>
    <property type="project" value="UniProtKB-KW"/>
</dbReference>
<keyword evidence="3" id="KW-0963">Cytoplasm</keyword>
<evidence type="ECO:0000256" key="1">
    <source>
        <dbReference type="ARBA" id="ARBA00001936"/>
    </source>
</evidence>
<evidence type="ECO:0000256" key="12">
    <source>
        <dbReference type="ARBA" id="ARBA00052293"/>
    </source>
</evidence>
<dbReference type="WBParaSite" id="HNAJ_0000182401-mRNA-1">
    <property type="protein sequence ID" value="HNAJ_0000182401-mRNA-1"/>
    <property type="gene ID" value="HNAJ_0000182401"/>
</dbReference>
<dbReference type="SUPFAM" id="SSF53448">
    <property type="entry name" value="Nucleotide-diphospho-sugar transferases"/>
    <property type="match status" value="1"/>
</dbReference>
<dbReference type="OrthoDB" id="2014201at2759"/>
<dbReference type="AlphaFoldDB" id="A0A0R3T446"/>
<reference evidence="15 16" key="2">
    <citation type="submission" date="2018-11" db="EMBL/GenBank/DDBJ databases">
        <authorList>
            <consortium name="Pathogen Informatics"/>
        </authorList>
    </citation>
    <scope>NUCLEOTIDE SEQUENCE [LARGE SCALE GENOMIC DNA]</scope>
</reference>
<dbReference type="EC" id="2.4.1.186" evidence="10"/>
<dbReference type="FunFam" id="3.90.550.10:FF:000092">
    <property type="entry name" value="Glycogenin 2"/>
    <property type="match status" value="1"/>
</dbReference>
<dbReference type="EMBL" id="UZAE01000776">
    <property type="protein sequence ID" value="VDN97682.1"/>
    <property type="molecule type" value="Genomic_DNA"/>
</dbReference>
<evidence type="ECO:0000256" key="6">
    <source>
        <dbReference type="ARBA" id="ARBA00023056"/>
    </source>
</evidence>
<dbReference type="STRING" id="102285.A0A0R3T446"/>
<dbReference type="Proteomes" id="UP000278807">
    <property type="component" value="Unassembled WGS sequence"/>
</dbReference>
<comment type="similarity">
    <text evidence="9">Belongs to the glycosyltransferase 8 family. Glycogenin subfamily.</text>
</comment>
<accession>A0A0R3T446</accession>
<keyword evidence="6" id="KW-0320">Glycogen biosynthesis</keyword>
<evidence type="ECO:0000256" key="13">
    <source>
        <dbReference type="ARBA" id="ARBA00057883"/>
    </source>
</evidence>
<dbReference type="InterPro" id="IPR050587">
    <property type="entry name" value="GNT1/Glycosyltrans_8"/>
</dbReference>
<dbReference type="GO" id="GO:0005978">
    <property type="term" value="P:glycogen biosynthetic process"/>
    <property type="evidence" value="ECO:0007669"/>
    <property type="project" value="UniProtKB-KW"/>
</dbReference>
<evidence type="ECO:0000313" key="17">
    <source>
        <dbReference type="WBParaSite" id="HNAJ_0000182401-mRNA-1"/>
    </source>
</evidence>
<keyword evidence="8" id="KW-0464">Manganese</keyword>
<evidence type="ECO:0000256" key="8">
    <source>
        <dbReference type="ARBA" id="ARBA00023211"/>
    </source>
</evidence>
<feature type="compositionally biased region" description="Polar residues" evidence="14">
    <location>
        <begin position="13"/>
        <end position="25"/>
    </location>
</feature>
<evidence type="ECO:0000256" key="14">
    <source>
        <dbReference type="SAM" id="MobiDB-lite"/>
    </source>
</evidence>
<comment type="cofactor">
    <cofactor evidence="1">
        <name>Mn(2+)</name>
        <dbReference type="ChEBI" id="CHEBI:29035"/>
    </cofactor>
</comment>
<evidence type="ECO:0000256" key="7">
    <source>
        <dbReference type="ARBA" id="ARBA00023180"/>
    </source>
</evidence>
<evidence type="ECO:0000256" key="5">
    <source>
        <dbReference type="ARBA" id="ARBA00022723"/>
    </source>
</evidence>
<keyword evidence="7" id="KW-0325">Glycoprotein</keyword>
<dbReference type="GO" id="GO:0005737">
    <property type="term" value="C:cytoplasm"/>
    <property type="evidence" value="ECO:0007669"/>
    <property type="project" value="UniProtKB-SubCell"/>
</dbReference>
<dbReference type="PANTHER" id="PTHR11183">
    <property type="entry name" value="GLYCOGENIN SUBFAMILY MEMBER"/>
    <property type="match status" value="1"/>
</dbReference>
<evidence type="ECO:0000256" key="4">
    <source>
        <dbReference type="ARBA" id="ARBA00022679"/>
    </source>
</evidence>
<keyword evidence="4" id="KW-0808">Transferase</keyword>
<feature type="region of interest" description="Disordered" evidence="14">
    <location>
        <begin position="1"/>
        <end position="25"/>
    </location>
</feature>
<dbReference type="Gene3D" id="3.90.550.10">
    <property type="entry name" value="Spore Coat Polysaccharide Biosynthesis Protein SpsA, Chain A"/>
    <property type="match status" value="1"/>
</dbReference>
<evidence type="ECO:0000256" key="3">
    <source>
        <dbReference type="ARBA" id="ARBA00022490"/>
    </source>
</evidence>
<keyword evidence="5" id="KW-0479">Metal-binding</keyword>
<gene>
    <name evidence="15" type="ORF">HNAJ_LOCUS1823</name>
</gene>
<dbReference type="CDD" id="cd02537">
    <property type="entry name" value="GT8_Glycogenin"/>
    <property type="match status" value="1"/>
</dbReference>
<comment type="catalytic activity">
    <reaction evidence="12">
        <text>L-tyrosyl-[glycogenin] + UDP-alpha-D-glucose = alpha-D-glucosyl-L-tyrosyl-[glycogenin] + UDP + H(+)</text>
        <dbReference type="Rhea" id="RHEA:23360"/>
        <dbReference type="Rhea" id="RHEA-COMP:14604"/>
        <dbReference type="Rhea" id="RHEA-COMP:14605"/>
        <dbReference type="ChEBI" id="CHEBI:15378"/>
        <dbReference type="ChEBI" id="CHEBI:46858"/>
        <dbReference type="ChEBI" id="CHEBI:58223"/>
        <dbReference type="ChEBI" id="CHEBI:58885"/>
        <dbReference type="ChEBI" id="CHEBI:140573"/>
        <dbReference type="EC" id="2.4.1.186"/>
    </reaction>
</comment>
<dbReference type="Pfam" id="PF01501">
    <property type="entry name" value="Glyco_transf_8"/>
    <property type="match status" value="2"/>
</dbReference>
<keyword evidence="16" id="KW-1185">Reference proteome</keyword>
<evidence type="ECO:0000313" key="15">
    <source>
        <dbReference type="EMBL" id="VDN97682.1"/>
    </source>
</evidence>
<dbReference type="InterPro" id="IPR029044">
    <property type="entry name" value="Nucleotide-diphossugar_trans"/>
</dbReference>
<comment type="subcellular location">
    <subcellularLocation>
        <location evidence="2">Cytoplasm</location>
    </subcellularLocation>
</comment>
<sequence>MLEPEPTEDLGSHSDNLNENQYPIGPISNSHTSNYHFDSISKPYLSILVTEAFVTLATSNEYAVGAMVLAASLRHTKTNKKIVCMVTNTVDNPIVEVVRQAFDEVVMVDVLDSRDEENLKLLKRIDLGVTFTKLHCWRLKQYTKCVFMDADTMVIQNIDDMFKGEEITAAPDPGWPDCFNSGVFVFTPSLDTYRALLDFALKEGSFDGGDQGLLNAFFPHWRVQGAKHRLPYTDNCCTHTFYTYLPALKNFGWSVRVIHFIGQNKPWKYSINKHTGGLNIREYIDPQSLRFLNLWWHYFLTEVQPQIKSFWTGRVGELAQMEVTHGPIVNMQRDPSPPGKSMAKWERGEIDYTESERFEKIKEKLEKSLEKKK</sequence>
<organism evidence="17">
    <name type="scientific">Rodentolepis nana</name>
    <name type="common">Dwarf tapeworm</name>
    <name type="synonym">Hymenolepis nana</name>
    <dbReference type="NCBI Taxonomy" id="102285"/>
    <lineage>
        <taxon>Eukaryota</taxon>
        <taxon>Metazoa</taxon>
        <taxon>Spiralia</taxon>
        <taxon>Lophotrochozoa</taxon>
        <taxon>Platyhelminthes</taxon>
        <taxon>Cestoda</taxon>
        <taxon>Eucestoda</taxon>
        <taxon>Cyclophyllidea</taxon>
        <taxon>Hymenolepididae</taxon>
        <taxon>Rodentolepis</taxon>
    </lineage>
</organism>
<evidence type="ECO:0000313" key="16">
    <source>
        <dbReference type="Proteomes" id="UP000278807"/>
    </source>
</evidence>
<evidence type="ECO:0000256" key="10">
    <source>
        <dbReference type="ARBA" id="ARBA00038934"/>
    </source>
</evidence>
<comment type="catalytic activity">
    <reaction evidence="11">
        <text>[1,4-alpha-D-glucosyl](n)-L-tyrosyl-[glycogenin] + UDP-alpha-D-glucose = [1,4-alpha-D-glucosyl](n+1)-L-tyrosyl-[glycogenin] + UDP + H(+)</text>
        <dbReference type="Rhea" id="RHEA:56560"/>
        <dbReference type="Rhea" id="RHEA-COMP:14606"/>
        <dbReference type="Rhea" id="RHEA-COMP:14607"/>
        <dbReference type="ChEBI" id="CHEBI:15378"/>
        <dbReference type="ChEBI" id="CHEBI:58223"/>
        <dbReference type="ChEBI" id="CHEBI:58885"/>
        <dbReference type="ChEBI" id="CHEBI:140574"/>
        <dbReference type="EC" id="2.4.1.186"/>
    </reaction>
</comment>
<protein>
    <recommendedName>
        <fullName evidence="10">glycogenin glucosyltransferase</fullName>
        <ecNumber evidence="10">2.4.1.186</ecNumber>
    </recommendedName>
</protein>
<dbReference type="InterPro" id="IPR002495">
    <property type="entry name" value="Glyco_trans_8"/>
</dbReference>
<evidence type="ECO:0000256" key="11">
    <source>
        <dbReference type="ARBA" id="ARBA00050886"/>
    </source>
</evidence>
<evidence type="ECO:0000256" key="2">
    <source>
        <dbReference type="ARBA" id="ARBA00004496"/>
    </source>
</evidence>
<name>A0A0R3T446_RODNA</name>
<reference evidence="17" key="1">
    <citation type="submission" date="2017-02" db="UniProtKB">
        <authorList>
            <consortium name="WormBaseParasite"/>
        </authorList>
    </citation>
    <scope>IDENTIFICATION</scope>
</reference>